<dbReference type="EMBL" id="JAXOVC010000009">
    <property type="protein sequence ID" value="KAK4497248.1"/>
    <property type="molecule type" value="Genomic_DNA"/>
</dbReference>
<feature type="repeat" description="ANK" evidence="3">
    <location>
        <begin position="228"/>
        <end position="259"/>
    </location>
</feature>
<dbReference type="Gene3D" id="1.25.40.20">
    <property type="entry name" value="Ankyrin repeat-containing domain"/>
    <property type="match status" value="2"/>
</dbReference>
<feature type="repeat" description="ANK" evidence="3">
    <location>
        <begin position="162"/>
        <end position="194"/>
    </location>
</feature>
<dbReference type="PANTHER" id="PTHR24198:SF165">
    <property type="entry name" value="ANKYRIN REPEAT-CONTAINING PROTEIN-RELATED"/>
    <property type="match status" value="1"/>
</dbReference>
<evidence type="ECO:0000256" key="3">
    <source>
        <dbReference type="PROSITE-ProRule" id="PRU00023"/>
    </source>
</evidence>
<evidence type="ECO:0000256" key="4">
    <source>
        <dbReference type="SAM" id="MobiDB-lite"/>
    </source>
</evidence>
<evidence type="ECO:0000313" key="6">
    <source>
        <dbReference type="Proteomes" id="UP001305779"/>
    </source>
</evidence>
<dbReference type="InterPro" id="IPR002110">
    <property type="entry name" value="Ankyrin_rpt"/>
</dbReference>
<dbReference type="PROSITE" id="PS50297">
    <property type="entry name" value="ANK_REP_REGION"/>
    <property type="match status" value="2"/>
</dbReference>
<organism evidence="5 6">
    <name type="scientific">Zasmidium cellare</name>
    <name type="common">Wine cellar mold</name>
    <name type="synonym">Racodium cellare</name>
    <dbReference type="NCBI Taxonomy" id="395010"/>
    <lineage>
        <taxon>Eukaryota</taxon>
        <taxon>Fungi</taxon>
        <taxon>Dikarya</taxon>
        <taxon>Ascomycota</taxon>
        <taxon>Pezizomycotina</taxon>
        <taxon>Dothideomycetes</taxon>
        <taxon>Dothideomycetidae</taxon>
        <taxon>Mycosphaerellales</taxon>
        <taxon>Mycosphaerellaceae</taxon>
        <taxon>Zasmidium</taxon>
    </lineage>
</organism>
<evidence type="ECO:0000256" key="1">
    <source>
        <dbReference type="ARBA" id="ARBA00022737"/>
    </source>
</evidence>
<sequence>MGPGRVKTITQSTLEETISTDSAGQRQSRNRHAAISQSPNPCTIQNSPVEEMLPSWTQSQLDRGLMAWPGQPKDPPCSGDGRTSTMTSAGLLSTMDLDWSLGDDLEISQVAHEEDMYRIGMVQTRVDPQYTCSNKHSALLHNLDYGQTALNELFPPLEWPQTKRTALHMAVQACNVEMAQRLLAYGADVDAKDSKGSTPLHYAVEASSKIMVNLILNWHPDMRCRDQNGRQPLHIAVGMGAAAIVDVLLRAGADINAQT</sequence>
<evidence type="ECO:0000256" key="2">
    <source>
        <dbReference type="ARBA" id="ARBA00023043"/>
    </source>
</evidence>
<protein>
    <submittedName>
        <fullName evidence="5">Uncharacterized protein</fullName>
    </submittedName>
</protein>
<dbReference type="PANTHER" id="PTHR24198">
    <property type="entry name" value="ANKYRIN REPEAT AND PROTEIN KINASE DOMAIN-CONTAINING PROTEIN"/>
    <property type="match status" value="1"/>
</dbReference>
<dbReference type="SMART" id="SM00248">
    <property type="entry name" value="ANK"/>
    <property type="match status" value="3"/>
</dbReference>
<feature type="region of interest" description="Disordered" evidence="4">
    <location>
        <begin position="15"/>
        <end position="46"/>
    </location>
</feature>
<dbReference type="SUPFAM" id="SSF48403">
    <property type="entry name" value="Ankyrin repeat"/>
    <property type="match status" value="1"/>
</dbReference>
<dbReference type="PRINTS" id="PR01415">
    <property type="entry name" value="ANKYRIN"/>
</dbReference>
<feature type="repeat" description="ANK" evidence="3">
    <location>
        <begin position="195"/>
        <end position="227"/>
    </location>
</feature>
<keyword evidence="6" id="KW-1185">Reference proteome</keyword>
<gene>
    <name evidence="5" type="ORF">PRZ48_011698</name>
</gene>
<keyword evidence="1" id="KW-0677">Repeat</keyword>
<accession>A0ABR0E837</accession>
<dbReference type="Proteomes" id="UP001305779">
    <property type="component" value="Unassembled WGS sequence"/>
</dbReference>
<comment type="caution">
    <text evidence="5">The sequence shown here is derived from an EMBL/GenBank/DDBJ whole genome shotgun (WGS) entry which is preliminary data.</text>
</comment>
<reference evidence="5 6" key="1">
    <citation type="journal article" date="2023" name="G3 (Bethesda)">
        <title>A chromosome-level genome assembly of Zasmidium syzygii isolated from banana leaves.</title>
        <authorList>
            <person name="van Westerhoven A.C."/>
            <person name="Mehrabi R."/>
            <person name="Talebi R."/>
            <person name="Steentjes M.B.F."/>
            <person name="Corcolon B."/>
            <person name="Chong P.A."/>
            <person name="Kema G.H.J."/>
            <person name="Seidl M.F."/>
        </authorList>
    </citation>
    <scope>NUCLEOTIDE SEQUENCE [LARGE SCALE GENOMIC DNA]</scope>
    <source>
        <strain evidence="5 6">P124</strain>
    </source>
</reference>
<dbReference type="PROSITE" id="PS50088">
    <property type="entry name" value="ANK_REPEAT"/>
    <property type="match status" value="3"/>
</dbReference>
<proteinExistence type="predicted"/>
<dbReference type="Pfam" id="PF12796">
    <property type="entry name" value="Ank_2"/>
    <property type="match status" value="1"/>
</dbReference>
<feature type="compositionally biased region" description="Polar residues" evidence="4">
    <location>
        <begin position="15"/>
        <end position="27"/>
    </location>
</feature>
<keyword evidence="2 3" id="KW-0040">ANK repeat</keyword>
<name>A0ABR0E837_ZASCE</name>
<feature type="compositionally biased region" description="Polar residues" evidence="4">
    <location>
        <begin position="35"/>
        <end position="46"/>
    </location>
</feature>
<evidence type="ECO:0000313" key="5">
    <source>
        <dbReference type="EMBL" id="KAK4497248.1"/>
    </source>
</evidence>
<dbReference type="InterPro" id="IPR036770">
    <property type="entry name" value="Ankyrin_rpt-contain_sf"/>
</dbReference>